<dbReference type="STRING" id="1423724.FC32_GL001151"/>
<evidence type="ECO:0000313" key="2">
    <source>
        <dbReference type="Proteomes" id="UP000051324"/>
    </source>
</evidence>
<reference evidence="1 2" key="1">
    <citation type="journal article" date="2015" name="Genome Announc.">
        <title>Expanding the biotechnology potential of lactobacilli through comparative genomics of 213 strains and associated genera.</title>
        <authorList>
            <person name="Sun Z."/>
            <person name="Harris H.M."/>
            <person name="McCann A."/>
            <person name="Guo C."/>
            <person name="Argimon S."/>
            <person name="Zhang W."/>
            <person name="Yang X."/>
            <person name="Jeffery I.B."/>
            <person name="Cooney J.C."/>
            <person name="Kagawa T.F."/>
            <person name="Liu W."/>
            <person name="Song Y."/>
            <person name="Salvetti E."/>
            <person name="Wrobel A."/>
            <person name="Rasinkangas P."/>
            <person name="Parkhill J."/>
            <person name="Rea M.C."/>
            <person name="O'Sullivan O."/>
            <person name="Ritari J."/>
            <person name="Douillard F.P."/>
            <person name="Paul Ross R."/>
            <person name="Yang R."/>
            <person name="Briner A.E."/>
            <person name="Felis G.E."/>
            <person name="de Vos W.M."/>
            <person name="Barrangou R."/>
            <person name="Klaenhammer T.R."/>
            <person name="Caufield P.W."/>
            <person name="Cui Y."/>
            <person name="Zhang H."/>
            <person name="O'Toole P.W."/>
        </authorList>
    </citation>
    <scope>NUCLEOTIDE SEQUENCE [LARGE SCALE GENOMIC DNA]</scope>
    <source>
        <strain evidence="1 2">DSM 16634</strain>
    </source>
</reference>
<organism evidence="1 2">
    <name type="scientific">Ligilactobacillus apodemi DSM 16634 = JCM 16172</name>
    <dbReference type="NCBI Taxonomy" id="1423724"/>
    <lineage>
        <taxon>Bacteria</taxon>
        <taxon>Bacillati</taxon>
        <taxon>Bacillota</taxon>
        <taxon>Bacilli</taxon>
        <taxon>Lactobacillales</taxon>
        <taxon>Lactobacillaceae</taxon>
        <taxon>Ligilactobacillus</taxon>
    </lineage>
</organism>
<protein>
    <submittedName>
        <fullName evidence="1">Uncharacterized protein</fullName>
    </submittedName>
</protein>
<dbReference type="AlphaFoldDB" id="A0A0R1U2H6"/>
<keyword evidence="2" id="KW-1185">Reference proteome</keyword>
<dbReference type="EMBL" id="AZFT01000053">
    <property type="protein sequence ID" value="KRL83883.1"/>
    <property type="molecule type" value="Genomic_DNA"/>
</dbReference>
<name>A0A0R1U2H6_9LACO</name>
<comment type="caution">
    <text evidence="1">The sequence shown here is derived from an EMBL/GenBank/DDBJ whole genome shotgun (WGS) entry which is preliminary data.</text>
</comment>
<dbReference type="RefSeq" id="WP_025087403.1">
    <property type="nucleotide sequence ID" value="NZ_AZFT01000053.1"/>
</dbReference>
<proteinExistence type="predicted"/>
<dbReference type="OrthoDB" id="2304381at2"/>
<dbReference type="Proteomes" id="UP000051324">
    <property type="component" value="Unassembled WGS sequence"/>
</dbReference>
<dbReference type="PATRIC" id="fig|1423724.4.peg.1200"/>
<evidence type="ECO:0000313" key="1">
    <source>
        <dbReference type="EMBL" id="KRL83883.1"/>
    </source>
</evidence>
<gene>
    <name evidence="1" type="ORF">FC32_GL001151</name>
</gene>
<sequence length="155" mass="17976">MLEKIRFRRSLNESVSIGDVIYYRQANFVVINIISVNVALKASGNILYDCLCQQVQTPDLSAEYMTTQAEIVYQPHEFNEISEVGEFIYDESTGIWVQINAIISVRFEDNNIHVKYEFTPVVEWSDNEIKVALNNKRRKQMKLLKSTKDHLANNN</sequence>
<accession>A0A0R1U2H6</accession>
<dbReference type="eggNOG" id="ENOG5030A0X">
    <property type="taxonomic scope" value="Bacteria"/>
</dbReference>